<reference evidence="1 2" key="1">
    <citation type="journal article" date="2018" name="Sci. Rep.">
        <title>Genomic signatures of local adaptation to the degree of environmental predictability in rotifers.</title>
        <authorList>
            <person name="Franch-Gras L."/>
            <person name="Hahn C."/>
            <person name="Garcia-Roger E.M."/>
            <person name="Carmona M.J."/>
            <person name="Serra M."/>
            <person name="Gomez A."/>
        </authorList>
    </citation>
    <scope>NUCLEOTIDE SEQUENCE [LARGE SCALE GENOMIC DNA]</scope>
    <source>
        <strain evidence="1">HYR1</strain>
    </source>
</reference>
<name>A0A3M7RPV2_BRAPC</name>
<sequence length="103" mass="12054">MLKKSNTKAQTYFNQYQCQSNYAANENDQDVLFKKSNSKAQTYFNQYQCHVEHHFDGVHSGLCILILPIQSKYFDSIILSIKKLTITFNLPKFDLIQQIPIFI</sequence>
<dbReference type="AlphaFoldDB" id="A0A3M7RPV2"/>
<dbReference type="Proteomes" id="UP000276133">
    <property type="component" value="Unassembled WGS sequence"/>
</dbReference>
<organism evidence="1 2">
    <name type="scientific">Brachionus plicatilis</name>
    <name type="common">Marine rotifer</name>
    <name type="synonym">Brachionus muelleri</name>
    <dbReference type="NCBI Taxonomy" id="10195"/>
    <lineage>
        <taxon>Eukaryota</taxon>
        <taxon>Metazoa</taxon>
        <taxon>Spiralia</taxon>
        <taxon>Gnathifera</taxon>
        <taxon>Rotifera</taxon>
        <taxon>Eurotatoria</taxon>
        <taxon>Monogononta</taxon>
        <taxon>Pseudotrocha</taxon>
        <taxon>Ploima</taxon>
        <taxon>Brachionidae</taxon>
        <taxon>Brachionus</taxon>
    </lineage>
</organism>
<keyword evidence="2" id="KW-1185">Reference proteome</keyword>
<evidence type="ECO:0000313" key="1">
    <source>
        <dbReference type="EMBL" id="RNA25586.1"/>
    </source>
</evidence>
<protein>
    <submittedName>
        <fullName evidence="1">Uncharacterized protein</fullName>
    </submittedName>
</protein>
<gene>
    <name evidence="1" type="ORF">BpHYR1_035628</name>
</gene>
<dbReference type="EMBL" id="REGN01002896">
    <property type="protein sequence ID" value="RNA25586.1"/>
    <property type="molecule type" value="Genomic_DNA"/>
</dbReference>
<evidence type="ECO:0000313" key="2">
    <source>
        <dbReference type="Proteomes" id="UP000276133"/>
    </source>
</evidence>
<comment type="caution">
    <text evidence="1">The sequence shown here is derived from an EMBL/GenBank/DDBJ whole genome shotgun (WGS) entry which is preliminary data.</text>
</comment>
<accession>A0A3M7RPV2</accession>
<proteinExistence type="predicted"/>